<dbReference type="Proteomes" id="UP000268446">
    <property type="component" value="Unassembled WGS sequence"/>
</dbReference>
<dbReference type="Gene3D" id="3.40.50.1100">
    <property type="match status" value="2"/>
</dbReference>
<evidence type="ECO:0000256" key="2">
    <source>
        <dbReference type="ARBA" id="ARBA00022898"/>
    </source>
</evidence>
<dbReference type="GO" id="GO:0004794">
    <property type="term" value="F:threonine deaminase activity"/>
    <property type="evidence" value="ECO:0007669"/>
    <property type="project" value="TreeGrafter"/>
</dbReference>
<feature type="domain" description="Tryptophan synthase beta chain-like PALP" evidence="4">
    <location>
        <begin position="70"/>
        <end position="360"/>
    </location>
</feature>
<evidence type="ECO:0000256" key="3">
    <source>
        <dbReference type="ARBA" id="ARBA00023239"/>
    </source>
</evidence>
<dbReference type="Pfam" id="PF00291">
    <property type="entry name" value="PALP"/>
    <property type="match status" value="1"/>
</dbReference>
<keyword evidence="2" id="KW-0663">Pyridoxal phosphate</keyword>
<sequence>MVKEPEFTIKCTKCGEEFPDNYWYWNCSKCGGPLDVLIEIAEAKREEHLTSEKSMWRYQWFIPASMKFKVTLGEGCTPMIRRKIANVNVLLKLEFLNPTGSFKDRGSSVAITRAISLQARRVIEDSSGNAGASISAYATAAGIQAKIYVPKSAPKAKKEIIMTFGGQLVEAESRSEAAKRAVKELCKGDYYIGHAWNPFFIEGIKTIAYEIAEQMNWKTPDNIIVPTGNGTLLLGLYKGFNELIDAGWINDMPRLIAVQAEGCAPLYEAIYGTKAGKGRSKLADAIRVPNPPRINQMVEAIKNTEGKVVTVNDKEIAHGLECLVKLGLLVEPTSATAVSALMKLSSVGEIEGVVCIPLTGCGVKMTSKLLRIIHRLGNR</sequence>
<dbReference type="PANTHER" id="PTHR48078:SF6">
    <property type="entry name" value="L-THREONINE DEHYDRATASE CATABOLIC TDCB"/>
    <property type="match status" value="1"/>
</dbReference>
<accession>A0A497EXD5</accession>
<evidence type="ECO:0000259" key="4">
    <source>
        <dbReference type="Pfam" id="PF00291"/>
    </source>
</evidence>
<dbReference type="InterPro" id="IPR036052">
    <property type="entry name" value="TrpB-like_PALP_sf"/>
</dbReference>
<keyword evidence="3" id="KW-0456">Lyase</keyword>
<dbReference type="EMBL" id="QMQZ01000017">
    <property type="protein sequence ID" value="RLE52033.1"/>
    <property type="molecule type" value="Genomic_DNA"/>
</dbReference>
<organism evidence="5 6">
    <name type="scientific">Thermoproteota archaeon</name>
    <dbReference type="NCBI Taxonomy" id="2056631"/>
    <lineage>
        <taxon>Archaea</taxon>
        <taxon>Thermoproteota</taxon>
    </lineage>
</organism>
<evidence type="ECO:0000313" key="6">
    <source>
        <dbReference type="Proteomes" id="UP000268446"/>
    </source>
</evidence>
<proteinExistence type="predicted"/>
<comment type="cofactor">
    <cofactor evidence="1">
        <name>pyridoxal 5'-phosphate</name>
        <dbReference type="ChEBI" id="CHEBI:597326"/>
    </cofactor>
</comment>
<evidence type="ECO:0000256" key="1">
    <source>
        <dbReference type="ARBA" id="ARBA00001933"/>
    </source>
</evidence>
<dbReference type="SUPFAM" id="SSF53686">
    <property type="entry name" value="Tryptophan synthase beta subunit-like PLP-dependent enzymes"/>
    <property type="match status" value="1"/>
</dbReference>
<gene>
    <name evidence="5" type="ORF">DRJ20_00965</name>
</gene>
<dbReference type="GO" id="GO:0006567">
    <property type="term" value="P:L-threonine catabolic process"/>
    <property type="evidence" value="ECO:0007669"/>
    <property type="project" value="TreeGrafter"/>
</dbReference>
<evidence type="ECO:0000313" key="5">
    <source>
        <dbReference type="EMBL" id="RLE52033.1"/>
    </source>
</evidence>
<name>A0A497EXD5_9CREN</name>
<dbReference type="GO" id="GO:0006565">
    <property type="term" value="P:L-serine catabolic process"/>
    <property type="evidence" value="ECO:0007669"/>
    <property type="project" value="TreeGrafter"/>
</dbReference>
<comment type="caution">
    <text evidence="5">The sequence shown here is derived from an EMBL/GenBank/DDBJ whole genome shotgun (WGS) entry which is preliminary data.</text>
</comment>
<dbReference type="GO" id="GO:0003941">
    <property type="term" value="F:L-serine ammonia-lyase activity"/>
    <property type="evidence" value="ECO:0007669"/>
    <property type="project" value="TreeGrafter"/>
</dbReference>
<protein>
    <submittedName>
        <fullName evidence="5">Threonine synthase</fullName>
    </submittedName>
</protein>
<dbReference type="InterPro" id="IPR001926">
    <property type="entry name" value="TrpB-like_PALP"/>
</dbReference>
<reference evidence="5 6" key="1">
    <citation type="submission" date="2018-06" db="EMBL/GenBank/DDBJ databases">
        <title>Extensive metabolic versatility and redundancy in microbially diverse, dynamic hydrothermal sediments.</title>
        <authorList>
            <person name="Dombrowski N."/>
            <person name="Teske A."/>
            <person name="Baker B.J."/>
        </authorList>
    </citation>
    <scope>NUCLEOTIDE SEQUENCE [LARGE SCALE GENOMIC DNA]</scope>
    <source>
        <strain evidence="5">B29_G17</strain>
    </source>
</reference>
<dbReference type="AlphaFoldDB" id="A0A497EXD5"/>
<dbReference type="PANTHER" id="PTHR48078">
    <property type="entry name" value="THREONINE DEHYDRATASE, MITOCHONDRIAL-RELATED"/>
    <property type="match status" value="1"/>
</dbReference>
<dbReference type="InterPro" id="IPR050147">
    <property type="entry name" value="Ser/Thr_Dehydratase"/>
</dbReference>
<dbReference type="CDD" id="cd01563">
    <property type="entry name" value="Thr-synth_1"/>
    <property type="match status" value="1"/>
</dbReference>
<dbReference type="GO" id="GO:0009097">
    <property type="term" value="P:isoleucine biosynthetic process"/>
    <property type="evidence" value="ECO:0007669"/>
    <property type="project" value="TreeGrafter"/>
</dbReference>